<organism evidence="2 3">
    <name type="scientific">Xenopus laevis</name>
    <name type="common">African clawed frog</name>
    <dbReference type="NCBI Taxonomy" id="8355"/>
    <lineage>
        <taxon>Eukaryota</taxon>
        <taxon>Metazoa</taxon>
        <taxon>Chordata</taxon>
        <taxon>Craniata</taxon>
        <taxon>Vertebrata</taxon>
        <taxon>Euteleostomi</taxon>
        <taxon>Amphibia</taxon>
        <taxon>Batrachia</taxon>
        <taxon>Anura</taxon>
        <taxon>Pipoidea</taxon>
        <taxon>Pipidae</taxon>
        <taxon>Xenopodinae</taxon>
        <taxon>Xenopus</taxon>
        <taxon>Xenopus</taxon>
    </lineage>
</organism>
<dbReference type="AlphaFoldDB" id="A0A974D9W1"/>
<dbReference type="Proteomes" id="UP000694892">
    <property type="component" value="Chromosome 3L"/>
</dbReference>
<gene>
    <name evidence="2" type="ORF">XELAEV_180167806mg</name>
</gene>
<sequence>STGSDPFGEFADFTPPTTVTSSIPAPQ</sequence>
<feature type="compositionally biased region" description="Polar residues" evidence="1">
    <location>
        <begin position="15"/>
        <end position="27"/>
    </location>
</feature>
<feature type="non-terminal residue" evidence="2">
    <location>
        <position position="27"/>
    </location>
</feature>
<protein>
    <submittedName>
        <fullName evidence="2">Uncharacterized protein</fullName>
    </submittedName>
</protein>
<proteinExistence type="predicted"/>
<evidence type="ECO:0000313" key="2">
    <source>
        <dbReference type="EMBL" id="OCT88149.1"/>
    </source>
</evidence>
<evidence type="ECO:0000313" key="3">
    <source>
        <dbReference type="Proteomes" id="UP000694892"/>
    </source>
</evidence>
<dbReference type="EMBL" id="CM004470">
    <property type="protein sequence ID" value="OCT88149.1"/>
    <property type="molecule type" value="Genomic_DNA"/>
</dbReference>
<accession>A0A974D9W1</accession>
<reference evidence="3" key="1">
    <citation type="journal article" date="2016" name="Nature">
        <title>Genome evolution in the allotetraploid frog Xenopus laevis.</title>
        <authorList>
            <person name="Session A.M."/>
            <person name="Uno Y."/>
            <person name="Kwon T."/>
            <person name="Chapman J.A."/>
            <person name="Toyoda A."/>
            <person name="Takahashi S."/>
            <person name="Fukui A."/>
            <person name="Hikosaka A."/>
            <person name="Suzuki A."/>
            <person name="Kondo M."/>
            <person name="van Heeringen S.J."/>
            <person name="Quigley I."/>
            <person name="Heinz S."/>
            <person name="Ogino H."/>
            <person name="Ochi H."/>
            <person name="Hellsten U."/>
            <person name="Lyons J.B."/>
            <person name="Simakov O."/>
            <person name="Putnam N."/>
            <person name="Stites J."/>
            <person name="Kuroki Y."/>
            <person name="Tanaka T."/>
            <person name="Michiue T."/>
            <person name="Watanabe M."/>
            <person name="Bogdanovic O."/>
            <person name="Lister R."/>
            <person name="Georgiou G."/>
            <person name="Paranjpe S.S."/>
            <person name="van Kruijsbergen I."/>
            <person name="Shu S."/>
            <person name="Carlson J."/>
            <person name="Kinoshita T."/>
            <person name="Ohta Y."/>
            <person name="Mawaribuchi S."/>
            <person name="Jenkins J."/>
            <person name="Grimwood J."/>
            <person name="Schmutz J."/>
            <person name="Mitros T."/>
            <person name="Mozaffari S.V."/>
            <person name="Suzuki Y."/>
            <person name="Haramoto Y."/>
            <person name="Yamamoto T.S."/>
            <person name="Takagi C."/>
            <person name="Heald R."/>
            <person name="Miller K."/>
            <person name="Haudenschild C."/>
            <person name="Kitzman J."/>
            <person name="Nakayama T."/>
            <person name="Izutsu Y."/>
            <person name="Robert J."/>
            <person name="Fortriede J."/>
            <person name="Burns K."/>
            <person name="Lotay V."/>
            <person name="Karimi K."/>
            <person name="Yasuoka Y."/>
            <person name="Dichmann D.S."/>
            <person name="Flajnik M.F."/>
            <person name="Houston D.W."/>
            <person name="Shendure J."/>
            <person name="DuPasquier L."/>
            <person name="Vize P.D."/>
            <person name="Zorn A.M."/>
            <person name="Ito M."/>
            <person name="Marcotte E.M."/>
            <person name="Wallingford J.B."/>
            <person name="Ito Y."/>
            <person name="Asashima M."/>
            <person name="Ueno N."/>
            <person name="Matsuda Y."/>
            <person name="Veenstra G.J."/>
            <person name="Fujiyama A."/>
            <person name="Harland R.M."/>
            <person name="Taira M."/>
            <person name="Rokhsar D.S."/>
        </authorList>
    </citation>
    <scope>NUCLEOTIDE SEQUENCE [LARGE SCALE GENOMIC DNA]</scope>
    <source>
        <strain evidence="3">J</strain>
    </source>
</reference>
<feature type="non-terminal residue" evidence="2">
    <location>
        <position position="1"/>
    </location>
</feature>
<name>A0A974D9W1_XENLA</name>
<feature type="region of interest" description="Disordered" evidence="1">
    <location>
        <begin position="1"/>
        <end position="27"/>
    </location>
</feature>
<evidence type="ECO:0000256" key="1">
    <source>
        <dbReference type="SAM" id="MobiDB-lite"/>
    </source>
</evidence>